<dbReference type="PANTHER" id="PTHR43331">
    <property type="entry name" value="HOMOSERINE DEHYDROGENASE"/>
    <property type="match status" value="1"/>
</dbReference>
<keyword evidence="10" id="KW-0486">Methionine biosynthesis</keyword>
<evidence type="ECO:0000256" key="9">
    <source>
        <dbReference type="ARBA" id="ARBA00023053"/>
    </source>
</evidence>
<dbReference type="Gene3D" id="3.40.50.720">
    <property type="entry name" value="NAD(P)-binding Rossmann-like Domain"/>
    <property type="match status" value="1"/>
</dbReference>
<dbReference type="FunFam" id="3.30.360.10:FF:000005">
    <property type="entry name" value="Homoserine dehydrogenase"/>
    <property type="match status" value="1"/>
</dbReference>
<evidence type="ECO:0000256" key="4">
    <source>
        <dbReference type="ARBA" id="ARBA00013213"/>
    </source>
</evidence>
<dbReference type="Gene3D" id="3.30.360.10">
    <property type="entry name" value="Dihydrodipicolinate Reductase, domain 2"/>
    <property type="match status" value="1"/>
</dbReference>
<comment type="pathway">
    <text evidence="2">Amino-acid biosynthesis; L-methionine biosynthesis via de novo pathway; L-homoserine from L-aspartate: step 3/3.</text>
</comment>
<comment type="catalytic activity">
    <reaction evidence="11">
        <text>L-homoserine + NADP(+) = L-aspartate 4-semialdehyde + NADPH + H(+)</text>
        <dbReference type="Rhea" id="RHEA:15761"/>
        <dbReference type="ChEBI" id="CHEBI:15378"/>
        <dbReference type="ChEBI" id="CHEBI:57476"/>
        <dbReference type="ChEBI" id="CHEBI:57783"/>
        <dbReference type="ChEBI" id="CHEBI:58349"/>
        <dbReference type="ChEBI" id="CHEBI:537519"/>
        <dbReference type="EC" id="1.1.1.3"/>
    </reaction>
    <physiologicalReaction direction="right-to-left" evidence="11">
        <dbReference type="Rhea" id="RHEA:15763"/>
    </physiologicalReaction>
</comment>
<gene>
    <name evidence="16" type="ORF">JF922_03620</name>
</gene>
<evidence type="ECO:0000259" key="14">
    <source>
        <dbReference type="Pfam" id="PF00742"/>
    </source>
</evidence>
<evidence type="ECO:0000256" key="3">
    <source>
        <dbReference type="ARBA" id="ARBA00006753"/>
    </source>
</evidence>
<feature type="domain" description="Homoserine dehydrogenase catalytic" evidence="14">
    <location>
        <begin position="160"/>
        <end position="341"/>
    </location>
</feature>
<feature type="binding site" evidence="13">
    <location>
        <begin position="10"/>
        <end position="15"/>
    </location>
    <ligand>
        <name>NADP(+)</name>
        <dbReference type="ChEBI" id="CHEBI:58349"/>
    </ligand>
</feature>
<dbReference type="InterPro" id="IPR022697">
    <property type="entry name" value="HDH_short"/>
</dbReference>
<evidence type="ECO:0000256" key="6">
    <source>
        <dbReference type="ARBA" id="ARBA00022605"/>
    </source>
</evidence>
<keyword evidence="17" id="KW-1185">Reference proteome</keyword>
<evidence type="ECO:0000256" key="2">
    <source>
        <dbReference type="ARBA" id="ARBA00005062"/>
    </source>
</evidence>
<dbReference type="PIRSF" id="PIRSF036497">
    <property type="entry name" value="HDH_short"/>
    <property type="match status" value="1"/>
</dbReference>
<comment type="similarity">
    <text evidence="3">Belongs to the homoserine dehydrogenase family.</text>
</comment>
<comment type="pathway">
    <text evidence="1">Amino-acid biosynthesis; L-threonine biosynthesis; L-threonine from L-aspartate: step 3/5.</text>
</comment>
<evidence type="ECO:0000259" key="15">
    <source>
        <dbReference type="Pfam" id="PF03447"/>
    </source>
</evidence>
<evidence type="ECO:0000256" key="5">
    <source>
        <dbReference type="ARBA" id="ARBA00013376"/>
    </source>
</evidence>
<evidence type="ECO:0000256" key="1">
    <source>
        <dbReference type="ARBA" id="ARBA00005056"/>
    </source>
</evidence>
<keyword evidence="9" id="KW-0915">Sodium</keyword>
<dbReference type="PANTHER" id="PTHR43331:SF1">
    <property type="entry name" value="HOMOSERINE DEHYDROGENASE"/>
    <property type="match status" value="1"/>
</dbReference>
<dbReference type="Proteomes" id="UP000612893">
    <property type="component" value="Unassembled WGS sequence"/>
</dbReference>
<dbReference type="EC" id="1.1.1.3" evidence="4"/>
<organism evidence="16 17">
    <name type="scientific">Candidatus Nephthysia bennettiae</name>
    <dbReference type="NCBI Taxonomy" id="3127016"/>
    <lineage>
        <taxon>Bacteria</taxon>
        <taxon>Bacillati</taxon>
        <taxon>Candidatus Dormiibacterota</taxon>
        <taxon>Candidatus Dormibacteria</taxon>
        <taxon>Candidatus Dormibacterales</taxon>
        <taxon>Candidatus Dormibacteraceae</taxon>
        <taxon>Candidatus Nephthysia</taxon>
    </lineage>
</organism>
<feature type="active site" description="Proton donor" evidence="12">
    <location>
        <position position="227"/>
    </location>
</feature>
<feature type="binding site" evidence="13">
    <location>
        <position position="128"/>
    </location>
    <ligand>
        <name>NADPH</name>
        <dbReference type="ChEBI" id="CHEBI:57783"/>
    </ligand>
</feature>
<dbReference type="RefSeq" id="WP_338199176.1">
    <property type="nucleotide sequence ID" value="NZ_JAEKNR010000040.1"/>
</dbReference>
<dbReference type="Pfam" id="PF00742">
    <property type="entry name" value="Homoserine_dh"/>
    <property type="match status" value="1"/>
</dbReference>
<reference evidence="16" key="1">
    <citation type="submission" date="2020-10" db="EMBL/GenBank/DDBJ databases">
        <title>Ca. Dormibacterota MAGs.</title>
        <authorList>
            <person name="Montgomery K."/>
        </authorList>
    </citation>
    <scope>NUCLEOTIDE SEQUENCE [LARGE SCALE GENOMIC DNA]</scope>
    <source>
        <strain evidence="16">SC8812_S17_10</strain>
    </source>
</reference>
<comment type="caution">
    <text evidence="16">The sequence shown here is derived from an EMBL/GenBank/DDBJ whole genome shotgun (WGS) entry which is preliminary data.</text>
</comment>
<dbReference type="SUPFAM" id="SSF55347">
    <property type="entry name" value="Glyceraldehyde-3-phosphate dehydrogenase-like, C-terminal domain"/>
    <property type="match status" value="1"/>
</dbReference>
<dbReference type="EMBL" id="JAEKNR010000040">
    <property type="protein sequence ID" value="MBJ7597161.1"/>
    <property type="molecule type" value="Genomic_DNA"/>
</dbReference>
<evidence type="ECO:0000256" key="7">
    <source>
        <dbReference type="ARBA" id="ARBA00022697"/>
    </source>
</evidence>
<keyword evidence="13" id="KW-0521">NADP</keyword>
<protein>
    <recommendedName>
        <fullName evidence="5">Homoserine dehydrogenase</fullName>
        <ecNumber evidence="4">1.1.1.3</ecNumber>
    </recommendedName>
</protein>
<evidence type="ECO:0000256" key="12">
    <source>
        <dbReference type="PIRSR" id="PIRSR036497-1"/>
    </source>
</evidence>
<accession>A0A934JWM3</accession>
<dbReference type="Pfam" id="PF03447">
    <property type="entry name" value="NAD_binding_3"/>
    <property type="match status" value="1"/>
</dbReference>
<proteinExistence type="inferred from homology"/>
<evidence type="ECO:0000313" key="16">
    <source>
        <dbReference type="EMBL" id="MBJ7597161.1"/>
    </source>
</evidence>
<sequence length="351" mass="36459">MSPLRIWLVGFGTVGRWLAGVLESQPERLAARYGIDVAVVGIANARDGFIYDGSGLDLASVLEAASAGRSIAKMPDVRCWPSAIEGLRATEADLLVEVSASPSADGEPGFVHMREALRRRIPVVTSNKWPVALHGVELAALARSQGVAFRAESTVMSGTPVLSALSEGLAGAVPFALRGLLNATTNFILSQMANGMSYEHALAEAQSAGLAERNPAANVEGHDATAKVMILSGLVFGRQLSREQVACRGITDITSREIRQAASAGGRLKHVATLGFSGPDGGGSVTARVQPELLRQNDPLASIEGVTNAVVCEASPIGGITIIEPGAGPQLAGQGALSDIIAVARWRARDS</sequence>
<dbReference type="InterPro" id="IPR001342">
    <property type="entry name" value="HDH_cat"/>
</dbReference>
<dbReference type="GO" id="GO:0009088">
    <property type="term" value="P:threonine biosynthetic process"/>
    <property type="evidence" value="ECO:0007669"/>
    <property type="project" value="UniProtKB-KW"/>
</dbReference>
<dbReference type="InterPro" id="IPR005106">
    <property type="entry name" value="Asp/hSer_DH_NAD-bd"/>
</dbReference>
<dbReference type="NCBIfam" id="NF004976">
    <property type="entry name" value="PRK06349.1"/>
    <property type="match status" value="1"/>
</dbReference>
<evidence type="ECO:0000256" key="10">
    <source>
        <dbReference type="ARBA" id="ARBA00023167"/>
    </source>
</evidence>
<dbReference type="GO" id="GO:0004412">
    <property type="term" value="F:homoserine dehydrogenase activity"/>
    <property type="evidence" value="ECO:0007669"/>
    <property type="project" value="UniProtKB-EC"/>
</dbReference>
<evidence type="ECO:0000256" key="8">
    <source>
        <dbReference type="ARBA" id="ARBA00023002"/>
    </source>
</evidence>
<name>A0A934JWM3_9BACT</name>
<evidence type="ECO:0000256" key="11">
    <source>
        <dbReference type="ARBA" id="ARBA00048841"/>
    </source>
</evidence>
<feature type="domain" description="Aspartate/homoserine dehydrogenase NAD-binding" evidence="15">
    <location>
        <begin position="10"/>
        <end position="150"/>
    </location>
</feature>
<dbReference type="AlphaFoldDB" id="A0A934JWM3"/>
<feature type="binding site" evidence="13">
    <location>
        <position position="212"/>
    </location>
    <ligand>
        <name>L-homoserine</name>
        <dbReference type="ChEBI" id="CHEBI:57476"/>
    </ligand>
</feature>
<dbReference type="GO" id="GO:0009086">
    <property type="term" value="P:methionine biosynthetic process"/>
    <property type="evidence" value="ECO:0007669"/>
    <property type="project" value="UniProtKB-KW"/>
</dbReference>
<dbReference type="SUPFAM" id="SSF51735">
    <property type="entry name" value="NAD(P)-binding Rossmann-fold domains"/>
    <property type="match status" value="1"/>
</dbReference>
<keyword evidence="6" id="KW-0028">Amino-acid biosynthesis</keyword>
<evidence type="ECO:0000256" key="13">
    <source>
        <dbReference type="PIRSR" id="PIRSR036497-2"/>
    </source>
</evidence>
<keyword evidence="7" id="KW-0791">Threonine biosynthesis</keyword>
<evidence type="ECO:0000313" key="17">
    <source>
        <dbReference type="Proteomes" id="UP000612893"/>
    </source>
</evidence>
<dbReference type="InterPro" id="IPR036291">
    <property type="entry name" value="NAD(P)-bd_dom_sf"/>
</dbReference>
<keyword evidence="8 16" id="KW-0560">Oxidoreductase</keyword>